<evidence type="ECO:0000256" key="20">
    <source>
        <dbReference type="ARBA" id="ARBA00023053"/>
    </source>
</evidence>
<evidence type="ECO:0000256" key="13">
    <source>
        <dbReference type="ARBA" id="ARBA00022723"/>
    </source>
</evidence>
<evidence type="ECO:0000256" key="27">
    <source>
        <dbReference type="ARBA" id="ARBA00049031"/>
    </source>
</evidence>
<evidence type="ECO:0000256" key="10">
    <source>
        <dbReference type="ARBA" id="ARBA00022605"/>
    </source>
</evidence>
<keyword evidence="21" id="KW-0457">Lysine biosynthesis</keyword>
<dbReference type="SUPFAM" id="SSF55021">
    <property type="entry name" value="ACT-like"/>
    <property type="match status" value="2"/>
</dbReference>
<evidence type="ECO:0000256" key="12">
    <source>
        <dbReference type="ARBA" id="ARBA00022697"/>
    </source>
</evidence>
<comment type="catalytic activity">
    <reaction evidence="27">
        <text>L-homoserine + NAD(+) = L-aspartate 4-semialdehyde + NADH + H(+)</text>
        <dbReference type="Rhea" id="RHEA:15757"/>
        <dbReference type="ChEBI" id="CHEBI:15378"/>
        <dbReference type="ChEBI" id="CHEBI:57476"/>
        <dbReference type="ChEBI" id="CHEBI:57540"/>
        <dbReference type="ChEBI" id="CHEBI:57945"/>
        <dbReference type="ChEBI" id="CHEBI:537519"/>
        <dbReference type="EC" id="1.1.1.3"/>
    </reaction>
    <physiologicalReaction direction="right-to-left" evidence="27">
        <dbReference type="Rhea" id="RHEA:15759"/>
    </physiologicalReaction>
</comment>
<comment type="subunit">
    <text evidence="9 28">Homotetramer.</text>
</comment>
<dbReference type="InterPro" id="IPR036393">
    <property type="entry name" value="AceGlu_kinase-like_sf"/>
</dbReference>
<dbReference type="Gene3D" id="3.40.50.720">
    <property type="entry name" value="NAD(P)-binding Rossmann-like Domain"/>
    <property type="match status" value="1"/>
</dbReference>
<dbReference type="GO" id="GO:0009090">
    <property type="term" value="P:homoserine biosynthetic process"/>
    <property type="evidence" value="ECO:0007669"/>
    <property type="project" value="UniProtKB-ARBA"/>
</dbReference>
<dbReference type="GO" id="GO:0050661">
    <property type="term" value="F:NADP binding"/>
    <property type="evidence" value="ECO:0007669"/>
    <property type="project" value="UniProtKB-UniRule"/>
</dbReference>
<evidence type="ECO:0000256" key="7">
    <source>
        <dbReference type="ARBA" id="ARBA00007952"/>
    </source>
</evidence>
<keyword evidence="16 28" id="KW-0067">ATP-binding</keyword>
<dbReference type="EMBL" id="NRHC01000014">
    <property type="protein sequence ID" value="RIY34255.1"/>
    <property type="molecule type" value="Genomic_DNA"/>
</dbReference>
<dbReference type="GO" id="GO:0009086">
    <property type="term" value="P:methionine biosynthetic process"/>
    <property type="evidence" value="ECO:0007669"/>
    <property type="project" value="UniProtKB-KW"/>
</dbReference>
<dbReference type="SUPFAM" id="SSF55347">
    <property type="entry name" value="Glyceraldehyde-3-phosphate dehydrogenase-like, C-terminal domain"/>
    <property type="match status" value="1"/>
</dbReference>
<evidence type="ECO:0000256" key="11">
    <source>
        <dbReference type="ARBA" id="ARBA00022679"/>
    </source>
</evidence>
<evidence type="ECO:0000256" key="9">
    <source>
        <dbReference type="ARBA" id="ARBA00011881"/>
    </source>
</evidence>
<dbReference type="GO" id="GO:0046872">
    <property type="term" value="F:metal ion binding"/>
    <property type="evidence" value="ECO:0007669"/>
    <property type="project" value="UniProtKB-KW"/>
</dbReference>
<feature type="domain" description="ACT" evidence="29">
    <location>
        <begin position="401"/>
        <end position="478"/>
    </location>
</feature>
<keyword evidence="31" id="KW-1185">Reference proteome</keyword>
<comment type="pathway">
    <text evidence="6 28">Amino-acid biosynthesis; L-threonine biosynthesis; L-threonine from L-aspartate: step 1/5.</text>
</comment>
<name>A0A3A1Y9A0_9GAMM</name>
<keyword evidence="15 28" id="KW-0418">Kinase</keyword>
<dbReference type="Pfam" id="PF00742">
    <property type="entry name" value="Homoserine_dh"/>
    <property type="match status" value="1"/>
</dbReference>
<dbReference type="InterPro" id="IPR002912">
    <property type="entry name" value="ACT_dom"/>
</dbReference>
<dbReference type="UniPathway" id="UPA00050">
    <property type="reaction ID" value="UER00063"/>
</dbReference>
<organism evidence="30 31">
    <name type="scientific">Psittacicella hinzii</name>
    <dbReference type="NCBI Taxonomy" id="2028575"/>
    <lineage>
        <taxon>Bacteria</taxon>
        <taxon>Pseudomonadati</taxon>
        <taxon>Pseudomonadota</taxon>
        <taxon>Gammaproteobacteria</taxon>
        <taxon>Pasteurellales</taxon>
        <taxon>Psittacicellaceae</taxon>
        <taxon>Psittacicella</taxon>
    </lineage>
</organism>
<dbReference type="InterPro" id="IPR011147">
    <property type="entry name" value="Bifunc_Aspkin/hSer_DH"/>
</dbReference>
<protein>
    <recommendedName>
        <fullName evidence="28">Bifunctional aspartokinase/homoserine dehydrogenase</fullName>
    </recommendedName>
    <domain>
        <recommendedName>
            <fullName evidence="28">Aspartokinase</fullName>
            <ecNumber evidence="28">2.7.2.4</ecNumber>
        </recommendedName>
    </domain>
    <domain>
        <recommendedName>
            <fullName evidence="28">Homoserine dehydrogenase</fullName>
            <ecNumber evidence="28">1.1.1.3</ecNumber>
        </recommendedName>
    </domain>
</protein>
<evidence type="ECO:0000256" key="15">
    <source>
        <dbReference type="ARBA" id="ARBA00022777"/>
    </source>
</evidence>
<dbReference type="FunFam" id="3.30.2130.10:FF:000001">
    <property type="entry name" value="Bifunctional aspartokinase/homoserine dehydrogenase"/>
    <property type="match status" value="1"/>
</dbReference>
<comment type="pathway">
    <text evidence="4 28">Amino-acid biosynthesis; L-threonine biosynthesis; L-threonine from L-aspartate: step 3/5.</text>
</comment>
<keyword evidence="13" id="KW-0479">Metal-binding</keyword>
<dbReference type="InterPro" id="IPR001341">
    <property type="entry name" value="Asp_kinase"/>
</dbReference>
<dbReference type="FunFam" id="3.30.360.10:FF:000006">
    <property type="entry name" value="Bifunctional aspartokinase/homoserine dehydrogenase"/>
    <property type="match status" value="1"/>
</dbReference>
<evidence type="ECO:0000256" key="26">
    <source>
        <dbReference type="ARBA" id="ARBA00048841"/>
    </source>
</evidence>
<gene>
    <name evidence="30" type="ORF">CKF54_01135</name>
</gene>
<comment type="function">
    <text evidence="24">Bifunctional aspartate kinase and homoserine dehydrogenase that catalyzes the first and the third steps toward the synthesis of lysine, methionine and threonine from aspartate.</text>
</comment>
<dbReference type="PANTHER" id="PTHR43070">
    <property type="match status" value="1"/>
</dbReference>
<evidence type="ECO:0000256" key="3">
    <source>
        <dbReference type="ARBA" id="ARBA00004986"/>
    </source>
</evidence>
<dbReference type="NCBIfam" id="NF006959">
    <property type="entry name" value="PRK09436.1"/>
    <property type="match status" value="1"/>
</dbReference>
<keyword evidence="14 28" id="KW-0547">Nucleotide-binding</keyword>
<evidence type="ECO:0000256" key="28">
    <source>
        <dbReference type="PIRNR" id="PIRNR000727"/>
    </source>
</evidence>
<dbReference type="EC" id="2.7.2.4" evidence="28"/>
<reference evidence="30 31" key="1">
    <citation type="submission" date="2017-08" db="EMBL/GenBank/DDBJ databases">
        <title>Reclassification of Bisgaard taxon 37 and 44.</title>
        <authorList>
            <person name="Christensen H."/>
        </authorList>
    </citation>
    <scope>NUCLEOTIDE SEQUENCE [LARGE SCALE GENOMIC DNA]</scope>
    <source>
        <strain evidence="30 31">B96_3</strain>
    </source>
</reference>
<comment type="catalytic activity">
    <reaction evidence="25">
        <text>L-aspartate + ATP = 4-phospho-L-aspartate + ADP</text>
        <dbReference type="Rhea" id="RHEA:23776"/>
        <dbReference type="ChEBI" id="CHEBI:29991"/>
        <dbReference type="ChEBI" id="CHEBI:30616"/>
        <dbReference type="ChEBI" id="CHEBI:57535"/>
        <dbReference type="ChEBI" id="CHEBI:456216"/>
        <dbReference type="EC" id="2.7.2.4"/>
    </reaction>
    <physiologicalReaction direction="left-to-right" evidence="25">
        <dbReference type="Rhea" id="RHEA:23777"/>
    </physiologicalReaction>
</comment>
<keyword evidence="17 28" id="KW-0521">NADP</keyword>
<dbReference type="EC" id="1.1.1.3" evidence="28"/>
<dbReference type="FunFam" id="3.40.50.720:FF:000083">
    <property type="entry name" value="Bifunctional aspartokinase/homoserine dehydrogenase"/>
    <property type="match status" value="1"/>
</dbReference>
<evidence type="ECO:0000256" key="25">
    <source>
        <dbReference type="ARBA" id="ARBA00048561"/>
    </source>
</evidence>
<dbReference type="UniPathway" id="UPA00034">
    <property type="reaction ID" value="UER00015"/>
</dbReference>
<comment type="similarity">
    <text evidence="7 28">In the C-terminal section; belongs to the homoserine dehydrogenase family.</text>
</comment>
<keyword evidence="22" id="KW-0486">Methionine biosynthesis</keyword>
<dbReference type="SUPFAM" id="SSF53633">
    <property type="entry name" value="Carbamate kinase-like"/>
    <property type="match status" value="1"/>
</dbReference>
<dbReference type="GO" id="GO:0004412">
    <property type="term" value="F:homoserine dehydrogenase activity"/>
    <property type="evidence" value="ECO:0007669"/>
    <property type="project" value="UniProtKB-UniRule"/>
</dbReference>
<evidence type="ECO:0000256" key="19">
    <source>
        <dbReference type="ARBA" id="ARBA00023027"/>
    </source>
</evidence>
<dbReference type="Proteomes" id="UP000265691">
    <property type="component" value="Unassembled WGS sequence"/>
</dbReference>
<dbReference type="PROSITE" id="PS51671">
    <property type="entry name" value="ACT"/>
    <property type="match status" value="1"/>
</dbReference>
<dbReference type="CDD" id="cd04243">
    <property type="entry name" value="AAK_AK-HSDH-like"/>
    <property type="match status" value="1"/>
</dbReference>
<evidence type="ECO:0000256" key="22">
    <source>
        <dbReference type="ARBA" id="ARBA00023167"/>
    </source>
</evidence>
<evidence type="ECO:0000256" key="4">
    <source>
        <dbReference type="ARBA" id="ARBA00005056"/>
    </source>
</evidence>
<comment type="caution">
    <text evidence="30">The sequence shown here is derived from an EMBL/GenBank/DDBJ whole genome shotgun (WGS) entry which is preliminary data.</text>
</comment>
<dbReference type="InterPro" id="IPR054352">
    <property type="entry name" value="ACT_Aspartokinase"/>
</dbReference>
<evidence type="ECO:0000256" key="1">
    <source>
        <dbReference type="ARBA" id="ARBA00001920"/>
    </source>
</evidence>
<dbReference type="GO" id="GO:0009089">
    <property type="term" value="P:lysine biosynthetic process via diaminopimelate"/>
    <property type="evidence" value="ECO:0007669"/>
    <property type="project" value="UniProtKB-UniRule"/>
</dbReference>
<keyword evidence="20" id="KW-0915">Sodium</keyword>
<evidence type="ECO:0000256" key="6">
    <source>
        <dbReference type="ARBA" id="ARBA00005139"/>
    </source>
</evidence>
<dbReference type="InterPro" id="IPR045865">
    <property type="entry name" value="ACT-like_dom_sf"/>
</dbReference>
<dbReference type="PANTHER" id="PTHR43070:SF3">
    <property type="entry name" value="HOMOSERINE DEHYDROGENASE"/>
    <property type="match status" value="1"/>
</dbReference>
<dbReference type="Gene3D" id="3.40.1160.10">
    <property type="entry name" value="Acetylglutamate kinase-like"/>
    <property type="match status" value="1"/>
</dbReference>
<dbReference type="OrthoDB" id="9799110at2"/>
<evidence type="ECO:0000256" key="24">
    <source>
        <dbReference type="ARBA" id="ARBA00044938"/>
    </source>
</evidence>
<keyword evidence="10 28" id="KW-0028">Amino-acid biosynthesis</keyword>
<evidence type="ECO:0000256" key="2">
    <source>
        <dbReference type="ARBA" id="ARBA00004766"/>
    </source>
</evidence>
<keyword evidence="11 28" id="KW-0808">Transferase</keyword>
<comment type="catalytic activity">
    <reaction evidence="26">
        <text>L-homoserine + NADP(+) = L-aspartate 4-semialdehyde + NADPH + H(+)</text>
        <dbReference type="Rhea" id="RHEA:15761"/>
        <dbReference type="ChEBI" id="CHEBI:15378"/>
        <dbReference type="ChEBI" id="CHEBI:57476"/>
        <dbReference type="ChEBI" id="CHEBI:57783"/>
        <dbReference type="ChEBI" id="CHEBI:58349"/>
        <dbReference type="ChEBI" id="CHEBI:537519"/>
        <dbReference type="EC" id="1.1.1.3"/>
    </reaction>
    <physiologicalReaction direction="right-to-left" evidence="26">
        <dbReference type="Rhea" id="RHEA:15763"/>
    </physiologicalReaction>
</comment>
<evidence type="ECO:0000313" key="31">
    <source>
        <dbReference type="Proteomes" id="UP000265691"/>
    </source>
</evidence>
<proteinExistence type="inferred from homology"/>
<evidence type="ECO:0000256" key="14">
    <source>
        <dbReference type="ARBA" id="ARBA00022741"/>
    </source>
</evidence>
<keyword evidence="19" id="KW-0520">NAD</keyword>
<dbReference type="PIRSF" id="PIRSF000727">
    <property type="entry name" value="ThrA"/>
    <property type="match status" value="1"/>
</dbReference>
<dbReference type="UniPathway" id="UPA00051">
    <property type="reaction ID" value="UER00462"/>
</dbReference>
<dbReference type="Gene3D" id="3.30.2130.10">
    <property type="entry name" value="VC0802-like"/>
    <property type="match status" value="1"/>
</dbReference>
<dbReference type="NCBIfam" id="TIGR00657">
    <property type="entry name" value="asp_kinases"/>
    <property type="match status" value="1"/>
</dbReference>
<dbReference type="InterPro" id="IPR036291">
    <property type="entry name" value="NAD(P)-bd_dom_sf"/>
</dbReference>
<evidence type="ECO:0000313" key="30">
    <source>
        <dbReference type="EMBL" id="RIY34255.1"/>
    </source>
</evidence>
<evidence type="ECO:0000256" key="18">
    <source>
        <dbReference type="ARBA" id="ARBA00023002"/>
    </source>
</evidence>
<dbReference type="Pfam" id="PF03447">
    <property type="entry name" value="NAD_binding_3"/>
    <property type="match status" value="1"/>
</dbReference>
<dbReference type="SUPFAM" id="SSF51735">
    <property type="entry name" value="NAD(P)-binding Rossmann-fold domains"/>
    <property type="match status" value="1"/>
</dbReference>
<evidence type="ECO:0000259" key="29">
    <source>
        <dbReference type="PROSITE" id="PS51671"/>
    </source>
</evidence>
<dbReference type="InterPro" id="IPR005106">
    <property type="entry name" value="Asp/hSer_DH_NAD-bd"/>
</dbReference>
<evidence type="ECO:0000256" key="5">
    <source>
        <dbReference type="ARBA" id="ARBA00005062"/>
    </source>
</evidence>
<comment type="similarity">
    <text evidence="8 28">In the N-terminal section; belongs to the aspartokinase family.</text>
</comment>
<dbReference type="PROSITE" id="PS00324">
    <property type="entry name" value="ASPARTOKINASE"/>
    <property type="match status" value="1"/>
</dbReference>
<evidence type="ECO:0000256" key="16">
    <source>
        <dbReference type="ARBA" id="ARBA00022840"/>
    </source>
</evidence>
<dbReference type="GO" id="GO:0005524">
    <property type="term" value="F:ATP binding"/>
    <property type="evidence" value="ECO:0007669"/>
    <property type="project" value="UniProtKB-UniRule"/>
</dbReference>
<dbReference type="InterPro" id="IPR019811">
    <property type="entry name" value="HDH_CS"/>
</dbReference>
<dbReference type="Pfam" id="PF00696">
    <property type="entry name" value="AA_kinase"/>
    <property type="match status" value="1"/>
</dbReference>
<comment type="pathway">
    <text evidence="2 28">Amino-acid biosynthesis; L-lysine biosynthesis via DAP pathway; (S)-tetrahydrodipicolinate from L-aspartate: step 1/4.</text>
</comment>
<comment type="pathway">
    <text evidence="5 28">Amino-acid biosynthesis; L-methionine biosynthesis via de novo pathway; L-homoserine from L-aspartate: step 3/3.</text>
</comment>
<dbReference type="InterPro" id="IPR001342">
    <property type="entry name" value="HDH_cat"/>
</dbReference>
<keyword evidence="18 28" id="KW-0560">Oxidoreductase</keyword>
<comment type="pathway">
    <text evidence="3 28">Amino-acid biosynthesis; L-methionine biosynthesis via de novo pathway; L-homoserine from L-aspartate: step 1/3.</text>
</comment>
<dbReference type="GO" id="GO:0004072">
    <property type="term" value="F:aspartate kinase activity"/>
    <property type="evidence" value="ECO:0007669"/>
    <property type="project" value="UniProtKB-UniRule"/>
</dbReference>
<accession>A0A3A1Y9A0</accession>
<dbReference type="InterPro" id="IPR001048">
    <property type="entry name" value="Asp/Glu/Uridylate_kinase"/>
</dbReference>
<comment type="cofactor">
    <cofactor evidence="1">
        <name>a metal cation</name>
        <dbReference type="ChEBI" id="CHEBI:25213"/>
    </cofactor>
</comment>
<keyword evidence="23" id="KW-0511">Multifunctional enzyme</keyword>
<evidence type="ECO:0000256" key="17">
    <source>
        <dbReference type="ARBA" id="ARBA00022857"/>
    </source>
</evidence>
<dbReference type="AlphaFoldDB" id="A0A3A1Y9A0"/>
<sequence>MKVLKFGGTSVANAQAFANVAKIIRSAYEQEGVAVVLSAPAKVTNLLHAAVGQAQADGSYRSSLGAVEDITYSIVNGLAPENEREKWFVGLGAILNEIEASLKALAINKQLSDAEFAYIVSAGERCSIFLMQQYLESLGQANEVIQPWEYFVASDDNYLEAAINVEASRANFADFEFNRKNVYLMPGFTAGNAQGEIVLLGRNGSDYSAALLAACINASACEIWTDVEGVYTCDPNIVEEAILLPELSYQEAMELSYFGAKVLHPKTIAPIAQYKIPCLIKNVKNPNGCGTLIVDASQVKPSEQHIKGITALNNIAMFNVSGPAMIGQVGIAAKIFSAVSRAGISLILITQSSSEYSIGFCCTERDASKCLAVLEQEFAAEIASGALDPIEVQHELSIVSVIGDNMKNLKGIASRFFSALAQTNVSIIAIAQGSSERAISTVIRGKQVIESVRATHRALFNTKQVIRAYIVGVGGVGSELISQILRQKEYLANKNIEIQICGIANSRKWLLDPKGLNLDANWRLRLEEEGLEYTLSDFIRRCEIDHVVNPVFVDCTSNQNIADSYVRLLEAGFNIVTPNKKANTASYAYYRQMRAVAQKEQRRLMYETTVGAGLPVIENLQNLLAAGDEIEVFNGILSGSLSYIFGELEEGTPLSQVTTKARELGFTEPDPRDDLSGQDVARKLLILAREAGLQLELSDIEVEPVLPKDFAQGLSTAEFMAKLPELDQAFAERVAKCKAEGKVMRYVGQIKQGKCAVKILEVSADDPLYKVKGGENALAFYTHYYNPIPLLLRGYGAGNDVTAAGIFSDILRTLQSYGGVR</sequence>
<dbReference type="InterPro" id="IPR049638">
    <property type="entry name" value="AK-HD"/>
</dbReference>
<dbReference type="Gene3D" id="3.30.360.10">
    <property type="entry name" value="Dihydrodipicolinate Reductase, domain 2"/>
    <property type="match status" value="1"/>
</dbReference>
<dbReference type="InterPro" id="IPR018042">
    <property type="entry name" value="Aspartate_kinase_CS"/>
</dbReference>
<evidence type="ECO:0000256" key="21">
    <source>
        <dbReference type="ARBA" id="ARBA00023154"/>
    </source>
</evidence>
<evidence type="ECO:0000256" key="23">
    <source>
        <dbReference type="ARBA" id="ARBA00023268"/>
    </source>
</evidence>
<evidence type="ECO:0000256" key="8">
    <source>
        <dbReference type="ARBA" id="ARBA00010046"/>
    </source>
</evidence>
<dbReference type="PROSITE" id="PS01042">
    <property type="entry name" value="HOMOSER_DHGENASE"/>
    <property type="match status" value="1"/>
</dbReference>
<dbReference type="Pfam" id="PF22468">
    <property type="entry name" value="ACT_9"/>
    <property type="match status" value="2"/>
</dbReference>
<dbReference type="RefSeq" id="WP_119524454.1">
    <property type="nucleotide sequence ID" value="NZ_NRHC01000014.1"/>
</dbReference>
<dbReference type="CDD" id="cd04921">
    <property type="entry name" value="ACT_AKi-HSDH-ThrA-like_1"/>
    <property type="match status" value="1"/>
</dbReference>
<dbReference type="GO" id="GO:0009088">
    <property type="term" value="P:threonine biosynthetic process"/>
    <property type="evidence" value="ECO:0007669"/>
    <property type="project" value="UniProtKB-UniRule"/>
</dbReference>
<keyword evidence="12" id="KW-0791">Threonine biosynthesis</keyword>